<sequence>MTRLGGGSQTTNEGGDVEDRSDDFGLTRLAAGEFVPGWWDRHASADALLRDVARRTPPEVLEQYVHDASSLVASPLTGAQLAALWTSATGGHHAPSVEGRDGRQWFARMAEILAPAVPDAAVFDADAARDLRPEAVSGVVAVVRTLSVRRDLGAAPVDERHLRRALVELAEGGFPELALRFFLSLAMEHLSPVPRSLYAEIKRVGAAFGYGPFIVERLEDVIDIGAEEETSGG</sequence>
<dbReference type="EMBL" id="BAAAZG010000034">
    <property type="protein sequence ID" value="GAA4082522.1"/>
    <property type="molecule type" value="Genomic_DNA"/>
</dbReference>
<gene>
    <name evidence="2" type="ORF">GCM10022214_47080</name>
</gene>
<organism evidence="2 3">
    <name type="scientific">Actinomadura miaoliensis</name>
    <dbReference type="NCBI Taxonomy" id="430685"/>
    <lineage>
        <taxon>Bacteria</taxon>
        <taxon>Bacillati</taxon>
        <taxon>Actinomycetota</taxon>
        <taxon>Actinomycetes</taxon>
        <taxon>Streptosporangiales</taxon>
        <taxon>Thermomonosporaceae</taxon>
        <taxon>Actinomadura</taxon>
    </lineage>
</organism>
<comment type="caution">
    <text evidence="2">The sequence shown here is derived from an EMBL/GenBank/DDBJ whole genome shotgun (WGS) entry which is preliminary data.</text>
</comment>
<keyword evidence="3" id="KW-1185">Reference proteome</keyword>
<accession>A0ABP7W6S5</accession>
<dbReference type="Proteomes" id="UP001500683">
    <property type="component" value="Unassembled WGS sequence"/>
</dbReference>
<name>A0ABP7W6S5_9ACTN</name>
<proteinExistence type="predicted"/>
<evidence type="ECO:0000313" key="3">
    <source>
        <dbReference type="Proteomes" id="UP001500683"/>
    </source>
</evidence>
<reference evidence="3" key="1">
    <citation type="journal article" date="2019" name="Int. J. Syst. Evol. Microbiol.">
        <title>The Global Catalogue of Microorganisms (GCM) 10K type strain sequencing project: providing services to taxonomists for standard genome sequencing and annotation.</title>
        <authorList>
            <consortium name="The Broad Institute Genomics Platform"/>
            <consortium name="The Broad Institute Genome Sequencing Center for Infectious Disease"/>
            <person name="Wu L."/>
            <person name="Ma J."/>
        </authorList>
    </citation>
    <scope>NUCLEOTIDE SEQUENCE [LARGE SCALE GENOMIC DNA]</scope>
    <source>
        <strain evidence="3">JCM 16702</strain>
    </source>
</reference>
<evidence type="ECO:0000256" key="1">
    <source>
        <dbReference type="SAM" id="MobiDB-lite"/>
    </source>
</evidence>
<evidence type="ECO:0000313" key="2">
    <source>
        <dbReference type="EMBL" id="GAA4082522.1"/>
    </source>
</evidence>
<protein>
    <submittedName>
        <fullName evidence="2">Uncharacterized protein</fullName>
    </submittedName>
</protein>
<feature type="region of interest" description="Disordered" evidence="1">
    <location>
        <begin position="1"/>
        <end position="22"/>
    </location>
</feature>